<organism evidence="2 3">
    <name type="scientific">Nocardioides cavernae</name>
    <dbReference type="NCBI Taxonomy" id="1921566"/>
    <lineage>
        <taxon>Bacteria</taxon>
        <taxon>Bacillati</taxon>
        <taxon>Actinomycetota</taxon>
        <taxon>Actinomycetes</taxon>
        <taxon>Propionibacteriales</taxon>
        <taxon>Nocardioidaceae</taxon>
        <taxon>Nocardioides</taxon>
    </lineage>
</organism>
<feature type="signal peptide" evidence="1">
    <location>
        <begin position="1"/>
        <end position="25"/>
    </location>
</feature>
<gene>
    <name evidence="2" type="ORF">F4692_002601</name>
</gene>
<accession>A0A7Y9KU23</accession>
<evidence type="ECO:0000313" key="2">
    <source>
        <dbReference type="EMBL" id="NYE37468.1"/>
    </source>
</evidence>
<keyword evidence="1" id="KW-0732">Signal</keyword>
<evidence type="ECO:0000313" key="3">
    <source>
        <dbReference type="Proteomes" id="UP000549911"/>
    </source>
</evidence>
<evidence type="ECO:0008006" key="4">
    <source>
        <dbReference type="Google" id="ProtNLM"/>
    </source>
</evidence>
<keyword evidence="3" id="KW-1185">Reference proteome</keyword>
<reference evidence="2 3" key="1">
    <citation type="submission" date="2020-07" db="EMBL/GenBank/DDBJ databases">
        <authorList>
            <person name="Partida-Martinez L."/>
            <person name="Huntemann M."/>
            <person name="Clum A."/>
            <person name="Wang J."/>
            <person name="Palaniappan K."/>
            <person name="Ritter S."/>
            <person name="Chen I.-M."/>
            <person name="Stamatis D."/>
            <person name="Reddy T."/>
            <person name="O'Malley R."/>
            <person name="Daum C."/>
            <person name="Shapiro N."/>
            <person name="Ivanova N."/>
            <person name="Kyrpides N."/>
            <person name="Woyke T."/>
        </authorList>
    </citation>
    <scope>NUCLEOTIDE SEQUENCE [LARGE SCALE GENOMIC DNA]</scope>
    <source>
        <strain evidence="2 3">AT2.17</strain>
    </source>
</reference>
<proteinExistence type="predicted"/>
<dbReference type="EMBL" id="JACCBW010000002">
    <property type="protein sequence ID" value="NYE37468.1"/>
    <property type="molecule type" value="Genomic_DNA"/>
</dbReference>
<dbReference type="RefSeq" id="WP_179620015.1">
    <property type="nucleotide sequence ID" value="NZ_JACCBW010000002.1"/>
</dbReference>
<dbReference type="Proteomes" id="UP000549911">
    <property type="component" value="Unassembled WGS sequence"/>
</dbReference>
<feature type="chain" id="PRO_5030665586" description="Sensor domain-containing protein" evidence="1">
    <location>
        <begin position="26"/>
        <end position="198"/>
    </location>
</feature>
<comment type="caution">
    <text evidence="2">The sequence shown here is derived from an EMBL/GenBank/DDBJ whole genome shotgun (WGS) entry which is preliminary data.</text>
</comment>
<sequence length="198" mass="19720">MRRTSLSVAAGLAAALLVAGSPAQAAVSAKDLPKSGDIVKAFPELAGATFSTDKSKQISVPGNTCGVAEMAKAKSAIATTGASAAGFPVVVAGAAEVKSAAKAKAYLKAYTAYTKKCATFTEPTTGATVTSSITKAPKVGQGAVAFVQETTVFGITSYSSSVLYRDGNRVGNVVAIDDAPVSASAIAKLAKVGAKKLK</sequence>
<name>A0A7Y9KU23_9ACTN</name>
<evidence type="ECO:0000256" key="1">
    <source>
        <dbReference type="SAM" id="SignalP"/>
    </source>
</evidence>
<dbReference type="AlphaFoldDB" id="A0A7Y9KU23"/>
<protein>
    <recommendedName>
        <fullName evidence="4">Sensor domain-containing protein</fullName>
    </recommendedName>
</protein>
<reference evidence="2 3" key="2">
    <citation type="submission" date="2020-08" db="EMBL/GenBank/DDBJ databases">
        <title>The Agave Microbiome: Exploring the role of microbial communities in plant adaptations to desert environments.</title>
        <authorList>
            <person name="Partida-Martinez L.P."/>
        </authorList>
    </citation>
    <scope>NUCLEOTIDE SEQUENCE [LARGE SCALE GENOMIC DNA]</scope>
    <source>
        <strain evidence="2 3">AT2.17</strain>
    </source>
</reference>